<proteinExistence type="predicted"/>
<accession>A0A5C4JAW0</accession>
<reference evidence="2 3" key="1">
    <citation type="submission" date="2019-05" db="EMBL/GenBank/DDBJ databases">
        <title>Draft genome sequence of Actinomadura sp. 14C53.</title>
        <authorList>
            <person name="Saricaoglu S."/>
            <person name="Isik K."/>
        </authorList>
    </citation>
    <scope>NUCLEOTIDE SEQUENCE [LARGE SCALE GENOMIC DNA]</scope>
    <source>
        <strain evidence="2 3">14C53</strain>
    </source>
</reference>
<evidence type="ECO:0008006" key="4">
    <source>
        <dbReference type="Google" id="ProtNLM"/>
    </source>
</evidence>
<evidence type="ECO:0000256" key="1">
    <source>
        <dbReference type="SAM" id="SignalP"/>
    </source>
</evidence>
<keyword evidence="1" id="KW-0732">Signal</keyword>
<dbReference type="Proteomes" id="UP000309174">
    <property type="component" value="Unassembled WGS sequence"/>
</dbReference>
<evidence type="ECO:0000313" key="2">
    <source>
        <dbReference type="EMBL" id="TMQ98326.1"/>
    </source>
</evidence>
<feature type="chain" id="PRO_5039390060" description="Peptidase inhibitor family I36" evidence="1">
    <location>
        <begin position="41"/>
        <end position="147"/>
    </location>
</feature>
<dbReference type="EMBL" id="VCKW01000094">
    <property type="protein sequence ID" value="TMQ98326.1"/>
    <property type="molecule type" value="Genomic_DNA"/>
</dbReference>
<organism evidence="2 3">
    <name type="scientific">Actinomadura soli</name>
    <dbReference type="NCBI Taxonomy" id="2508997"/>
    <lineage>
        <taxon>Bacteria</taxon>
        <taxon>Bacillati</taxon>
        <taxon>Actinomycetota</taxon>
        <taxon>Actinomycetes</taxon>
        <taxon>Streptosporangiales</taxon>
        <taxon>Thermomonosporaceae</taxon>
        <taxon>Actinomadura</taxon>
    </lineage>
</organism>
<name>A0A5C4JAW0_9ACTN</name>
<feature type="signal peptide" evidence="1">
    <location>
        <begin position="1"/>
        <end position="40"/>
    </location>
</feature>
<evidence type="ECO:0000313" key="3">
    <source>
        <dbReference type="Proteomes" id="UP000309174"/>
    </source>
</evidence>
<comment type="caution">
    <text evidence="2">The sequence shown here is derived from an EMBL/GenBank/DDBJ whole genome shotgun (WGS) entry which is preliminary data.</text>
</comment>
<keyword evidence="3" id="KW-1185">Reference proteome</keyword>
<dbReference type="RefSeq" id="WP_138646554.1">
    <property type="nucleotide sequence ID" value="NZ_VCKW01000094.1"/>
</dbReference>
<protein>
    <recommendedName>
        <fullName evidence="4">Peptidase inhibitor family I36</fullName>
    </recommendedName>
</protein>
<sequence length="147" mass="16163">MSEKPEKGAALKSRVRKLVVVAGVSSALVAPMATAPAAHAGSGEVHKLKHGKCASWGRYVNGYSFNYGDSHRTKGKCWHWVKIWVHDFKKKRNYTLVAQGTKAVNITAFTPPGRLATRRGHLVYRLELGLCGTAKSCVSKRYRGARI</sequence>
<gene>
    <name evidence="2" type="ORF">ETD83_19410</name>
</gene>
<dbReference type="AlphaFoldDB" id="A0A5C4JAW0"/>